<dbReference type="Proteomes" id="UP000030747">
    <property type="component" value="Unassembled WGS sequence"/>
</dbReference>
<organism evidence="2 3">
    <name type="scientific">Eimeria tenella</name>
    <name type="common">Coccidian parasite</name>
    <dbReference type="NCBI Taxonomy" id="5802"/>
    <lineage>
        <taxon>Eukaryota</taxon>
        <taxon>Sar</taxon>
        <taxon>Alveolata</taxon>
        <taxon>Apicomplexa</taxon>
        <taxon>Conoidasida</taxon>
        <taxon>Coccidia</taxon>
        <taxon>Eucoccidiorida</taxon>
        <taxon>Eimeriorina</taxon>
        <taxon>Eimeriidae</taxon>
        <taxon>Eimeria</taxon>
    </lineage>
</organism>
<keyword evidence="3" id="KW-1185">Reference proteome</keyword>
<name>U6L338_EIMTE</name>
<dbReference type="EMBL" id="HG675748">
    <property type="protein sequence ID" value="CDJ43009.1"/>
    <property type="molecule type" value="Genomic_DNA"/>
</dbReference>
<reference evidence="2" key="2">
    <citation type="submission" date="2013-10" db="EMBL/GenBank/DDBJ databases">
        <authorList>
            <person name="Aslett M."/>
        </authorList>
    </citation>
    <scope>NUCLEOTIDE SEQUENCE [LARGE SCALE GENOMIC DNA]</scope>
    <source>
        <strain evidence="2">Houghton</strain>
    </source>
</reference>
<feature type="region of interest" description="Disordered" evidence="1">
    <location>
        <begin position="94"/>
        <end position="128"/>
    </location>
</feature>
<reference evidence="2" key="1">
    <citation type="submission" date="2013-10" db="EMBL/GenBank/DDBJ databases">
        <title>Genomic analysis of the causative agents of coccidiosis in chickens.</title>
        <authorList>
            <person name="Reid A.J."/>
            <person name="Blake D."/>
            <person name="Billington K."/>
            <person name="Browne H."/>
            <person name="Dunn M."/>
            <person name="Hung S."/>
            <person name="Kawahara F."/>
            <person name="Miranda-Saavedra D."/>
            <person name="Mourier T."/>
            <person name="Nagra H."/>
            <person name="Otto T.D."/>
            <person name="Rawlings N."/>
            <person name="Sanchez A."/>
            <person name="Sanders M."/>
            <person name="Subramaniam C."/>
            <person name="Tay Y."/>
            <person name="Dear P."/>
            <person name="Doerig C."/>
            <person name="Gruber A."/>
            <person name="Parkinson J."/>
            <person name="Shirley M."/>
            <person name="Wan K.L."/>
            <person name="Berriman M."/>
            <person name="Tomley F."/>
            <person name="Pain A."/>
        </authorList>
    </citation>
    <scope>NUCLEOTIDE SEQUENCE [LARGE SCALE GENOMIC DNA]</scope>
    <source>
        <strain evidence="2">Houghton</strain>
    </source>
</reference>
<dbReference type="RefSeq" id="XP_013233759.1">
    <property type="nucleotide sequence ID" value="XM_013378305.1"/>
</dbReference>
<gene>
    <name evidence="2" type="ORF">ETH_00031540</name>
</gene>
<evidence type="ECO:0000313" key="2">
    <source>
        <dbReference type="EMBL" id="CDJ43009.1"/>
    </source>
</evidence>
<dbReference type="VEuPathDB" id="ToxoDB:ETH_00031540"/>
<feature type="compositionally biased region" description="Low complexity" evidence="1">
    <location>
        <begin position="94"/>
        <end position="105"/>
    </location>
</feature>
<dbReference type="GeneID" id="25255377"/>
<protein>
    <submittedName>
        <fullName evidence="2">Uncharacterized protein</fullName>
    </submittedName>
</protein>
<feature type="compositionally biased region" description="Low complexity" evidence="1">
    <location>
        <begin position="113"/>
        <end position="127"/>
    </location>
</feature>
<evidence type="ECO:0000313" key="3">
    <source>
        <dbReference type="Proteomes" id="UP000030747"/>
    </source>
</evidence>
<feature type="region of interest" description="Disordered" evidence="1">
    <location>
        <begin position="208"/>
        <end position="238"/>
    </location>
</feature>
<accession>U6L338</accession>
<sequence length="238" mass="26570">MSLDGSVHPAVVHPARRQRKTTSSCFEAGHQAQVQQHVLSEQLDHQPLQRSPKRLERQPMERRLLCMRRCYSYPELPFVYTQEELENATKLICRQQQQRPPSAQQLPERSPWQHQHMLQQQQQQPQPAEFGSLNAQDETCRLVYTPPALSNPSRKACARYRCDTPAHEPAAVHMSGDRAAPSTVPVAAAPTNATVFPEFTALLVSRAPDVSAKPATSSPSPASAAAAFEKENKPSPKR</sequence>
<feature type="compositionally biased region" description="Low complexity" evidence="1">
    <location>
        <begin position="211"/>
        <end position="227"/>
    </location>
</feature>
<proteinExistence type="predicted"/>
<dbReference type="VEuPathDB" id="ToxoDB:ETH2_1580900"/>
<dbReference type="AlphaFoldDB" id="U6L338"/>
<feature type="region of interest" description="Disordered" evidence="1">
    <location>
        <begin position="1"/>
        <end position="22"/>
    </location>
</feature>
<feature type="compositionally biased region" description="Basic and acidic residues" evidence="1">
    <location>
        <begin position="228"/>
        <end position="238"/>
    </location>
</feature>
<evidence type="ECO:0000256" key="1">
    <source>
        <dbReference type="SAM" id="MobiDB-lite"/>
    </source>
</evidence>